<comment type="similarity">
    <text evidence="1">Belongs to the CvfB family.</text>
</comment>
<dbReference type="InterPro" id="IPR012340">
    <property type="entry name" value="NA-bd_OB-fold"/>
</dbReference>
<dbReference type="PANTHER" id="PTHR37296:SF1">
    <property type="entry name" value="CONSERVED VIRULENCE FACTOR B"/>
    <property type="match status" value="1"/>
</dbReference>
<evidence type="ECO:0000259" key="3">
    <source>
        <dbReference type="Pfam" id="PF17783"/>
    </source>
</evidence>
<protein>
    <submittedName>
        <fullName evidence="6">DNA-binding protein</fullName>
    </submittedName>
</protein>
<dbReference type="Gene3D" id="2.40.50.140">
    <property type="entry name" value="Nucleic acid-binding proteins"/>
    <property type="match status" value="2"/>
</dbReference>
<keyword evidence="7" id="KW-1185">Reference proteome</keyword>
<dbReference type="EMBL" id="QCXQ01000001">
    <property type="protein sequence ID" value="PWG01109.1"/>
    <property type="molecule type" value="Genomic_DNA"/>
</dbReference>
<comment type="caution">
    <text evidence="6">The sequence shown here is derived from an EMBL/GenBank/DDBJ whole genome shotgun (WGS) entry which is preliminary data.</text>
</comment>
<dbReference type="InterPro" id="IPR014464">
    <property type="entry name" value="CvfB_fam"/>
</dbReference>
<sequence length="297" mass="33326">MSEMLGRIVTGKVTDENDQNYFVQVDGATFLLNKTEIQKPLKLGSQFKGFAYENETHHMQLTRNAPKVQVDHYAFGTVVRTQHNLGVFVNIGLPNKDIVVSVDDLPTIAEIWPQTGDQLMIAIRVDSKHRMWGVLADEEIFQAIAQPGNKHMMNRDVEVIPYRLKMAGTRVISKGYQLGFVHPSEREREPRLGEPLKARVIGIHQDGSLNLSLKPRAYQAIDDDSAMLYAALQHSQTGSLPFTDKSNPDEIKAYFGLSKGAFKRAVGHLLKDRQIVQKDGQISLVEAAVNDQEHPED</sequence>
<evidence type="ECO:0000313" key="6">
    <source>
        <dbReference type="EMBL" id="PWG01109.1"/>
    </source>
</evidence>
<accession>A0A2V1N1F8</accession>
<feature type="domain" description="Conserved virulence factor B first S1" evidence="2">
    <location>
        <begin position="5"/>
        <end position="62"/>
    </location>
</feature>
<dbReference type="Pfam" id="PF13509">
    <property type="entry name" value="S1_2"/>
    <property type="match status" value="1"/>
</dbReference>
<evidence type="ECO:0000256" key="1">
    <source>
        <dbReference type="PIRNR" id="PIRNR012524"/>
    </source>
</evidence>
<name>A0A2V1N1F8_9LACO</name>
<feature type="domain" description="Conserved virulence factor B second S1" evidence="4">
    <location>
        <begin position="73"/>
        <end position="133"/>
    </location>
</feature>
<gene>
    <name evidence="6" type="ORF">DCM90_01035</name>
</gene>
<dbReference type="InterPro" id="IPR039566">
    <property type="entry name" value="CvfB_S1_st"/>
</dbReference>
<keyword evidence="6" id="KW-0238">DNA-binding</keyword>
<dbReference type="AlphaFoldDB" id="A0A2V1N1F8"/>
<dbReference type="PANTHER" id="PTHR37296">
    <property type="entry name" value="CONSERVED VIRULENCE FACTOR B"/>
    <property type="match status" value="1"/>
</dbReference>
<dbReference type="Pfam" id="PF21543">
    <property type="entry name" value="CvfB_2nd"/>
    <property type="match status" value="1"/>
</dbReference>
<dbReference type="InterPro" id="IPR040764">
    <property type="entry name" value="CvfB_WH"/>
</dbReference>
<evidence type="ECO:0000259" key="4">
    <source>
        <dbReference type="Pfam" id="PF21191"/>
    </source>
</evidence>
<proteinExistence type="inferred from homology"/>
<dbReference type="Gene3D" id="2.40.50.330">
    <property type="match status" value="1"/>
</dbReference>
<evidence type="ECO:0000259" key="2">
    <source>
        <dbReference type="Pfam" id="PF13509"/>
    </source>
</evidence>
<dbReference type="OrthoDB" id="9801597at2"/>
<dbReference type="Pfam" id="PF21191">
    <property type="entry name" value="CvfB_1st"/>
    <property type="match status" value="1"/>
</dbReference>
<dbReference type="Pfam" id="PF17783">
    <property type="entry name" value="WHD_CvfB"/>
    <property type="match status" value="1"/>
</dbReference>
<dbReference type="InterPro" id="IPR048587">
    <property type="entry name" value="CvfB_S1_3rd"/>
</dbReference>
<dbReference type="Proteomes" id="UP000245080">
    <property type="component" value="Unassembled WGS sequence"/>
</dbReference>
<feature type="domain" description="Conserved virulence factor B third S1" evidence="5">
    <location>
        <begin position="141"/>
        <end position="215"/>
    </location>
</feature>
<evidence type="ECO:0000259" key="5">
    <source>
        <dbReference type="Pfam" id="PF21543"/>
    </source>
</evidence>
<dbReference type="InterPro" id="IPR036388">
    <property type="entry name" value="WH-like_DNA-bd_sf"/>
</dbReference>
<dbReference type="RefSeq" id="WP_109249822.1">
    <property type="nucleotide sequence ID" value="NZ_QCXQ01000001.1"/>
</dbReference>
<dbReference type="InterPro" id="IPR048588">
    <property type="entry name" value="CvfB_S1_2nd"/>
</dbReference>
<feature type="domain" description="Conserved virulence factor B-like winged helix" evidence="3">
    <location>
        <begin position="227"/>
        <end position="284"/>
    </location>
</feature>
<organism evidence="6 7">
    <name type="scientific">Levilactobacillus bambusae</name>
    <dbReference type="NCBI Taxonomy" id="2024736"/>
    <lineage>
        <taxon>Bacteria</taxon>
        <taxon>Bacillati</taxon>
        <taxon>Bacillota</taxon>
        <taxon>Bacilli</taxon>
        <taxon>Lactobacillales</taxon>
        <taxon>Lactobacillaceae</taxon>
        <taxon>Levilactobacillus</taxon>
    </lineage>
</organism>
<dbReference type="GO" id="GO:0003677">
    <property type="term" value="F:DNA binding"/>
    <property type="evidence" value="ECO:0007669"/>
    <property type="project" value="UniProtKB-KW"/>
</dbReference>
<dbReference type="Gene3D" id="1.10.10.10">
    <property type="entry name" value="Winged helix-like DNA-binding domain superfamily/Winged helix DNA-binding domain"/>
    <property type="match status" value="1"/>
</dbReference>
<dbReference type="PIRSF" id="PIRSF012524">
    <property type="entry name" value="YitL_S1"/>
    <property type="match status" value="1"/>
</dbReference>
<reference evidence="6 7" key="1">
    <citation type="journal article" date="2018" name="Int. J. Syst. Evol. Microbiol.">
        <title>Lactobacillus bambusae sp. nov., isolated from a traditional fermented Ma-bamboo shoots of Taiwan.</title>
        <authorList>
            <person name="Wang L.-T."/>
        </authorList>
    </citation>
    <scope>NUCLEOTIDE SEQUENCE [LARGE SCALE GENOMIC DNA]</scope>
    <source>
        <strain evidence="6 7">BS-W1</strain>
    </source>
</reference>
<evidence type="ECO:0000313" key="7">
    <source>
        <dbReference type="Proteomes" id="UP000245080"/>
    </source>
</evidence>